<comment type="caution">
    <text evidence="1">The sequence shown here is derived from an EMBL/GenBank/DDBJ whole genome shotgun (WGS) entry which is preliminary data.</text>
</comment>
<evidence type="ECO:0000313" key="1">
    <source>
        <dbReference type="EMBL" id="KAI9511499.1"/>
    </source>
</evidence>
<gene>
    <name evidence="1" type="ORF">F5148DRAFT_1009531</name>
</gene>
<name>A0ACC0UKA9_9AGAM</name>
<organism evidence="1 2">
    <name type="scientific">Russula earlei</name>
    <dbReference type="NCBI Taxonomy" id="71964"/>
    <lineage>
        <taxon>Eukaryota</taxon>
        <taxon>Fungi</taxon>
        <taxon>Dikarya</taxon>
        <taxon>Basidiomycota</taxon>
        <taxon>Agaricomycotina</taxon>
        <taxon>Agaricomycetes</taxon>
        <taxon>Russulales</taxon>
        <taxon>Russulaceae</taxon>
        <taxon>Russula</taxon>
    </lineage>
</organism>
<keyword evidence="2" id="KW-1185">Reference proteome</keyword>
<dbReference type="EMBL" id="JAGFNK010000021">
    <property type="protein sequence ID" value="KAI9511499.1"/>
    <property type="molecule type" value="Genomic_DNA"/>
</dbReference>
<sequence>MSFPRLVETMSSQGRLQCISCGNELHLDLWRLFSCLERHVKYQVEQVHLDLLPLFDGSEEHAAASQSSQSNNFGTPFDRQDADLIIRSSDQVDFHVHKVVLGTASVIFEDMFTVAGPSPGEQGQNIPVINLVEDSKTLYHLLMAIYPIDCSIPDILEDALSLLIACQKYQMDSALTCIRSLLRDHMPSLFTAPTSFRAYGIASRYHLEEEVRLAAQATLERALDFDECGEDLRFISGADLLQLWRYRGECTKVAKNCISQLKTNARQNEPKSSFLYDAERPFMTGWCYDHFLNRAADKPSPKLITDRQAVETALKEYRTAYGSVYSLTNETRICESIRAEVEEILRAAIDTVSTDCL</sequence>
<evidence type="ECO:0000313" key="2">
    <source>
        <dbReference type="Proteomes" id="UP001207468"/>
    </source>
</evidence>
<accession>A0ACC0UKA9</accession>
<dbReference type="Proteomes" id="UP001207468">
    <property type="component" value="Unassembled WGS sequence"/>
</dbReference>
<protein>
    <submittedName>
        <fullName evidence="1">Uncharacterized protein</fullName>
    </submittedName>
</protein>
<proteinExistence type="predicted"/>
<reference evidence="1" key="1">
    <citation type="submission" date="2021-03" db="EMBL/GenBank/DDBJ databases">
        <title>Evolutionary priming and transition to the ectomycorrhizal habit in an iconic lineage of mushroom-forming fungi: is preadaptation a requirement?</title>
        <authorList>
            <consortium name="DOE Joint Genome Institute"/>
            <person name="Looney B.P."/>
            <person name="Miyauchi S."/>
            <person name="Morin E."/>
            <person name="Drula E."/>
            <person name="Courty P.E."/>
            <person name="Chicoki N."/>
            <person name="Fauchery L."/>
            <person name="Kohler A."/>
            <person name="Kuo A."/>
            <person name="LaButti K."/>
            <person name="Pangilinan J."/>
            <person name="Lipzen A."/>
            <person name="Riley R."/>
            <person name="Andreopoulos W."/>
            <person name="He G."/>
            <person name="Johnson J."/>
            <person name="Barry K.W."/>
            <person name="Grigoriev I.V."/>
            <person name="Nagy L."/>
            <person name="Hibbett D."/>
            <person name="Henrissat B."/>
            <person name="Matheny P.B."/>
            <person name="Labbe J."/>
            <person name="Martin A.F."/>
        </authorList>
    </citation>
    <scope>NUCLEOTIDE SEQUENCE</scope>
    <source>
        <strain evidence="1">BPL698</strain>
    </source>
</reference>
<feature type="non-terminal residue" evidence="1">
    <location>
        <position position="357"/>
    </location>
</feature>